<dbReference type="InterPro" id="IPR016947">
    <property type="entry name" value="UCP030140"/>
</dbReference>
<proteinExistence type="predicted"/>
<gene>
    <name evidence="1" type="ORF">B4918_31065</name>
</gene>
<dbReference type="PIRSF" id="PIRSF030140">
    <property type="entry name" value="UCP030140"/>
    <property type="match status" value="1"/>
</dbReference>
<name>A0A9W3TIW0_BACTU</name>
<sequence>MRHTSNLYVITPEETQQTFDITELFEMQKELDKRIGYKGNDKLDMMFRALMVEIGEAWNETRAFEMWSTGFRTPKDGLLKELVDGFHFLMNIVIELDRHTLKRKLVSGFSNQYIMKKNILSVNMLFEWYMQDILTAKRAWCQYRDLNVTLTHLHKAFGIFFRLCYLYGYKFEDIVQAYKDKNKENSERQASGY</sequence>
<dbReference type="RefSeq" id="WP_062804540.1">
    <property type="nucleotide sequence ID" value="NZ_JARSYF010000044.1"/>
</dbReference>
<dbReference type="CDD" id="cd11527">
    <property type="entry name" value="NTP-PPase_dUTPase"/>
    <property type="match status" value="1"/>
</dbReference>
<reference evidence="1 2" key="1">
    <citation type="submission" date="2017-03" db="EMBL/GenBank/DDBJ databases">
        <title>Complete genome sequence of Bacillus thuringiensis L-7601, a novel melanin producing strain.</title>
        <authorList>
            <person name="Cai J."/>
            <person name="Cao Z."/>
            <person name="Tan T."/>
        </authorList>
    </citation>
    <scope>NUCLEOTIDE SEQUENCE [LARGE SCALE GENOMIC DNA]</scope>
    <source>
        <strain evidence="1 2">L-7601</strain>
        <plasmid evidence="1 2">unnamed1</plasmid>
    </source>
</reference>
<dbReference type="Gene3D" id="1.10.4010.10">
    <property type="entry name" value="Type II deoxyuridine triphosphatase"/>
    <property type="match status" value="1"/>
</dbReference>
<dbReference type="AlphaFoldDB" id="A0A9W3TIW0"/>
<protein>
    <submittedName>
        <fullName evidence="1">dUTPase</fullName>
    </submittedName>
</protein>
<evidence type="ECO:0000313" key="1">
    <source>
        <dbReference type="EMBL" id="AQY42348.1"/>
    </source>
</evidence>
<dbReference type="EMBL" id="CP020003">
    <property type="protein sequence ID" value="AQY42348.1"/>
    <property type="molecule type" value="Genomic_DNA"/>
</dbReference>
<keyword evidence="1" id="KW-0614">Plasmid</keyword>
<accession>A0A9W3TIW0</accession>
<organism evidence="1 2">
    <name type="scientific">Bacillus thuringiensis</name>
    <dbReference type="NCBI Taxonomy" id="1428"/>
    <lineage>
        <taxon>Bacteria</taxon>
        <taxon>Bacillati</taxon>
        <taxon>Bacillota</taxon>
        <taxon>Bacilli</taxon>
        <taxon>Bacillales</taxon>
        <taxon>Bacillaceae</taxon>
        <taxon>Bacillus</taxon>
        <taxon>Bacillus cereus group</taxon>
    </lineage>
</organism>
<evidence type="ECO:0000313" key="2">
    <source>
        <dbReference type="Proteomes" id="UP000191057"/>
    </source>
</evidence>
<dbReference type="SUPFAM" id="SSF101386">
    <property type="entry name" value="all-alpha NTP pyrophosphatases"/>
    <property type="match status" value="1"/>
</dbReference>
<dbReference type="InterPro" id="IPR014871">
    <property type="entry name" value="dUTPase/dCTP_pyrophosphatase"/>
</dbReference>
<geneLocation type="plasmid" evidence="1 2">
    <name>unnamed1</name>
</geneLocation>
<dbReference type="Proteomes" id="UP000191057">
    <property type="component" value="Plasmid unnamed1"/>
</dbReference>
<dbReference type="Pfam" id="PF08761">
    <property type="entry name" value="dUTPase_2"/>
    <property type="match status" value="1"/>
</dbReference>